<accession>A0A1G2FZU2</accession>
<dbReference type="InterPro" id="IPR043993">
    <property type="entry name" value="T4SS_pilin"/>
</dbReference>
<keyword evidence="1" id="KW-0812">Transmembrane</keyword>
<protein>
    <recommendedName>
        <fullName evidence="5">DUF5671 domain-containing protein</fullName>
    </recommendedName>
</protein>
<evidence type="ECO:0000313" key="4">
    <source>
        <dbReference type="Proteomes" id="UP000177785"/>
    </source>
</evidence>
<feature type="chain" id="PRO_5009582917" description="DUF5671 domain-containing protein" evidence="2">
    <location>
        <begin position="24"/>
        <end position="135"/>
    </location>
</feature>
<evidence type="ECO:0000313" key="3">
    <source>
        <dbReference type="EMBL" id="OGZ43604.1"/>
    </source>
</evidence>
<organism evidence="3 4">
    <name type="scientific">Candidatus Ryanbacteria bacterium RIFCSPHIGHO2_01_FULL_48_27</name>
    <dbReference type="NCBI Taxonomy" id="1802115"/>
    <lineage>
        <taxon>Bacteria</taxon>
        <taxon>Candidatus Ryaniibacteriota</taxon>
    </lineage>
</organism>
<comment type="caution">
    <text evidence="3">The sequence shown here is derived from an EMBL/GenBank/DDBJ whole genome shotgun (WGS) entry which is preliminary data.</text>
</comment>
<dbReference type="Pfam" id="PF18895">
    <property type="entry name" value="T4SS_pilin"/>
    <property type="match status" value="1"/>
</dbReference>
<feature type="transmembrane region" description="Helical" evidence="1">
    <location>
        <begin position="89"/>
        <end position="110"/>
    </location>
</feature>
<keyword evidence="1" id="KW-1133">Transmembrane helix</keyword>
<sequence>MKLRTSLYAFFASTILLPALALAQGNEVTPTGTGFGATIQRIANFLNDIIVFLFLIATVVFLFGVIRYVTAGGDEDKVKEGRSMMINGIIALAVMIALWAFVNVALTFFFDEGTDIGVPGNTEVPQSGFTPSDPT</sequence>
<keyword evidence="1" id="KW-0472">Membrane</keyword>
<dbReference type="Proteomes" id="UP000177785">
    <property type="component" value="Unassembled WGS sequence"/>
</dbReference>
<evidence type="ECO:0000256" key="2">
    <source>
        <dbReference type="SAM" id="SignalP"/>
    </source>
</evidence>
<evidence type="ECO:0000256" key="1">
    <source>
        <dbReference type="SAM" id="Phobius"/>
    </source>
</evidence>
<keyword evidence="2" id="KW-0732">Signal</keyword>
<name>A0A1G2FZU2_9BACT</name>
<proteinExistence type="predicted"/>
<reference evidence="3 4" key="1">
    <citation type="journal article" date="2016" name="Nat. Commun.">
        <title>Thousands of microbial genomes shed light on interconnected biogeochemical processes in an aquifer system.</title>
        <authorList>
            <person name="Anantharaman K."/>
            <person name="Brown C.T."/>
            <person name="Hug L.A."/>
            <person name="Sharon I."/>
            <person name="Castelle C.J."/>
            <person name="Probst A.J."/>
            <person name="Thomas B.C."/>
            <person name="Singh A."/>
            <person name="Wilkins M.J."/>
            <person name="Karaoz U."/>
            <person name="Brodie E.L."/>
            <person name="Williams K.H."/>
            <person name="Hubbard S.S."/>
            <person name="Banfield J.F."/>
        </authorList>
    </citation>
    <scope>NUCLEOTIDE SEQUENCE [LARGE SCALE GENOMIC DNA]</scope>
</reference>
<dbReference type="STRING" id="1802115.A2756_04820"/>
<feature type="transmembrane region" description="Helical" evidence="1">
    <location>
        <begin position="49"/>
        <end position="69"/>
    </location>
</feature>
<feature type="signal peptide" evidence="2">
    <location>
        <begin position="1"/>
        <end position="23"/>
    </location>
</feature>
<gene>
    <name evidence="3" type="ORF">A2756_04820</name>
</gene>
<dbReference type="EMBL" id="MHNL01000032">
    <property type="protein sequence ID" value="OGZ43604.1"/>
    <property type="molecule type" value="Genomic_DNA"/>
</dbReference>
<evidence type="ECO:0008006" key="5">
    <source>
        <dbReference type="Google" id="ProtNLM"/>
    </source>
</evidence>
<dbReference type="AlphaFoldDB" id="A0A1G2FZU2"/>